<feature type="compositionally biased region" description="Basic and acidic residues" evidence="1">
    <location>
        <begin position="633"/>
        <end position="642"/>
    </location>
</feature>
<dbReference type="Proteomes" id="UP000823405">
    <property type="component" value="Unassembled WGS sequence"/>
</dbReference>
<dbReference type="GO" id="GO:0055105">
    <property type="term" value="F:ubiquitin-protein transferase inhibitor activity"/>
    <property type="evidence" value="ECO:0007669"/>
    <property type="project" value="TreeGrafter"/>
</dbReference>
<feature type="region of interest" description="Disordered" evidence="1">
    <location>
        <begin position="623"/>
        <end position="645"/>
    </location>
</feature>
<dbReference type="InterPro" id="IPR019516">
    <property type="entry name" value="Glomulin/ALF4"/>
</dbReference>
<sequence>MQQEEDTPRERFLASQEILSTVEWVDDLQEKHACAEAMALFEMHTDIMLTALKDVQAKRFSRFVKDAVLAISRPIKAIRRLKEYIAADSSTEIAQRARVEPDLFVAFEETISKAVQGLVTLVVDTWPANQGFTLKLSPPQENELNNQHYLLVYLILMVLDQWVATENMDAASTYFEFANPKYKRFSPRGPNQPPEPKENTGATLRHLQCMMDLCTKCHLSIEDLLVWKPTPGENITRLGSGAIARNEVEMFFRTNASFALCIFPATKKVFSTGANEMDDSYDEEALVEDNYPLSETGITTLTAGMIYALINPTKLRTPFTFPLALAQDWVFTTAGGLASGFLNNEESQLPMADKALLVLLYAIDRTPLDSFEMEGLDYCSKDSALDRMGLFQIFQVKVNFAATCSSSSHRFFCFQGLDRLIQACKDDVKMVLLEQLVSSKCPFESMRAAAINLVKGVVERAFTSLEKARAATQANLKVGKPAVQHALSPFNSPLLLKNFQEHVLRLESKPFQHSPLKNEGAWHDKYDTFMHALNFYLFLLMRDKKDDNLTEVWLTSNIKNTQSEFLEPLSTRVQDLKEEYIQRLAKVEMEQDADFMDGVQQGGAPEGKIRSKNGVVNFDIDMDEEDDYDSDDDEKKGPKDTPLELNQSMMKLELMDELLERIQELTASVLVEEEEEEDE</sequence>
<dbReference type="PANTHER" id="PTHR15430">
    <property type="entry name" value="GLOMULIN"/>
    <property type="match status" value="1"/>
</dbReference>
<dbReference type="EMBL" id="JAAAIN010000158">
    <property type="protein sequence ID" value="KAG0319191.1"/>
    <property type="molecule type" value="Genomic_DNA"/>
</dbReference>
<dbReference type="PANTHER" id="PTHR15430:SF1">
    <property type="entry name" value="GLOMULIN"/>
    <property type="match status" value="1"/>
</dbReference>
<proteinExistence type="predicted"/>
<dbReference type="Pfam" id="PF08568">
    <property type="entry name" value="Kinetochor_Ybp2"/>
    <property type="match status" value="1"/>
</dbReference>
<dbReference type="OrthoDB" id="5396786at2759"/>
<feature type="compositionally biased region" description="Acidic residues" evidence="1">
    <location>
        <begin position="623"/>
        <end position="632"/>
    </location>
</feature>
<protein>
    <submittedName>
        <fullName evidence="2">Uncharacterized protein</fullName>
    </submittedName>
</protein>
<dbReference type="InterPro" id="IPR013877">
    <property type="entry name" value="YAP-bd/ALF4/Glomulin"/>
</dbReference>
<organism evidence="2 3">
    <name type="scientific">Linnemannia gamsii</name>
    <dbReference type="NCBI Taxonomy" id="64522"/>
    <lineage>
        <taxon>Eukaryota</taxon>
        <taxon>Fungi</taxon>
        <taxon>Fungi incertae sedis</taxon>
        <taxon>Mucoromycota</taxon>
        <taxon>Mortierellomycotina</taxon>
        <taxon>Mortierellomycetes</taxon>
        <taxon>Mortierellales</taxon>
        <taxon>Mortierellaceae</taxon>
        <taxon>Linnemannia</taxon>
    </lineage>
</organism>
<evidence type="ECO:0000256" key="1">
    <source>
        <dbReference type="SAM" id="MobiDB-lite"/>
    </source>
</evidence>
<keyword evidence="3" id="KW-1185">Reference proteome</keyword>
<name>A0A9P6RI40_9FUNG</name>
<reference evidence="2" key="1">
    <citation type="journal article" date="2020" name="Fungal Divers.">
        <title>Resolving the Mortierellaceae phylogeny through synthesis of multi-gene phylogenetics and phylogenomics.</title>
        <authorList>
            <person name="Vandepol N."/>
            <person name="Liber J."/>
            <person name="Desiro A."/>
            <person name="Na H."/>
            <person name="Kennedy M."/>
            <person name="Barry K."/>
            <person name="Grigoriev I.V."/>
            <person name="Miller A.N."/>
            <person name="O'Donnell K."/>
            <person name="Stajich J.E."/>
            <person name="Bonito G."/>
        </authorList>
    </citation>
    <scope>NUCLEOTIDE SEQUENCE</scope>
    <source>
        <strain evidence="2">NVP60</strain>
    </source>
</reference>
<gene>
    <name evidence="2" type="ORF">BGZ97_002601</name>
</gene>
<accession>A0A9P6RI40</accession>
<comment type="caution">
    <text evidence="2">The sequence shown here is derived from an EMBL/GenBank/DDBJ whole genome shotgun (WGS) entry which is preliminary data.</text>
</comment>
<evidence type="ECO:0000313" key="2">
    <source>
        <dbReference type="EMBL" id="KAG0319191.1"/>
    </source>
</evidence>
<evidence type="ECO:0000313" key="3">
    <source>
        <dbReference type="Proteomes" id="UP000823405"/>
    </source>
</evidence>
<dbReference type="GO" id="GO:0005737">
    <property type="term" value="C:cytoplasm"/>
    <property type="evidence" value="ECO:0007669"/>
    <property type="project" value="TreeGrafter"/>
</dbReference>
<dbReference type="AlphaFoldDB" id="A0A9P6RI40"/>